<reference evidence="3" key="1">
    <citation type="journal article" date="2020" name="Nature">
        <title>Giant virus diversity and host interactions through global metagenomics.</title>
        <authorList>
            <person name="Schulz F."/>
            <person name="Roux S."/>
            <person name="Paez-Espino D."/>
            <person name="Jungbluth S."/>
            <person name="Walsh D.A."/>
            <person name="Denef V.J."/>
            <person name="McMahon K.D."/>
            <person name="Konstantinidis K.T."/>
            <person name="Eloe-Fadrosh E.A."/>
            <person name="Kyrpides N.C."/>
            <person name="Woyke T."/>
        </authorList>
    </citation>
    <scope>NUCLEOTIDE SEQUENCE</scope>
    <source>
        <strain evidence="3">GVMAG-M-3300025860-20</strain>
    </source>
</reference>
<dbReference type="EMBL" id="MN740327">
    <property type="protein sequence ID" value="QHU00453.1"/>
    <property type="molecule type" value="Genomic_DNA"/>
</dbReference>
<name>A0A6C0J552_9ZZZZ</name>
<organism evidence="3">
    <name type="scientific">viral metagenome</name>
    <dbReference type="NCBI Taxonomy" id="1070528"/>
    <lineage>
        <taxon>unclassified sequences</taxon>
        <taxon>metagenomes</taxon>
        <taxon>organismal metagenomes</taxon>
    </lineage>
</organism>
<keyword evidence="1" id="KW-0805">Transcription regulation</keyword>
<dbReference type="InterPro" id="IPR036915">
    <property type="entry name" value="Cyclin-like_sf"/>
</dbReference>
<dbReference type="GO" id="GO:0070897">
    <property type="term" value="P:transcription preinitiation complex assembly"/>
    <property type="evidence" value="ECO:0007669"/>
    <property type="project" value="InterPro"/>
</dbReference>
<sequence length="330" mass="37782">MNCVYIIIMEMSQTLEMFKIMETMKQDMKQDKHRLDIDDNMLCPVCNGYNIVVKEPYNICMDCKITVGTDIDYRPDWRNDSNGDDMSRCNIPRNALLPESSMSTCIGGKNQGKLTQDLGRALIWNSVPHSERSMRTKIDDISHVCKQRGIPSSIIEYAQEIYHNIIREMEKTSQQRKRAKNDKGLKAAALFISFQDHHKPKTYQEVADIFDIQTRYVSLGVTIFNKLLRQQKVRVTKYADYIDEYCDSLNMSIEHKSRVADIVDKVEKMGILENNIDSSIIAGCISYVAAEFGLPIRASDIQSRCNVSIPTINKVCDKLTKRSVELIDLG</sequence>
<dbReference type="AlphaFoldDB" id="A0A6C0J552"/>
<evidence type="ECO:0000313" key="3">
    <source>
        <dbReference type="EMBL" id="QHU00453.1"/>
    </source>
</evidence>
<keyword evidence="2" id="KW-0804">Transcription</keyword>
<dbReference type="GO" id="GO:0097550">
    <property type="term" value="C:transcription preinitiation complex"/>
    <property type="evidence" value="ECO:0007669"/>
    <property type="project" value="TreeGrafter"/>
</dbReference>
<dbReference type="PANTHER" id="PTHR11618">
    <property type="entry name" value="TRANSCRIPTION INITIATION FACTOR IIB-RELATED"/>
    <property type="match status" value="1"/>
</dbReference>
<dbReference type="Gene3D" id="1.10.472.10">
    <property type="entry name" value="Cyclin-like"/>
    <property type="match status" value="1"/>
</dbReference>
<dbReference type="GO" id="GO:0017025">
    <property type="term" value="F:TBP-class protein binding"/>
    <property type="evidence" value="ECO:0007669"/>
    <property type="project" value="TreeGrafter"/>
</dbReference>
<accession>A0A6C0J552</accession>
<evidence type="ECO:0000256" key="1">
    <source>
        <dbReference type="ARBA" id="ARBA00023015"/>
    </source>
</evidence>
<dbReference type="PRINTS" id="PR00685">
    <property type="entry name" value="TIFACTORIIB"/>
</dbReference>
<dbReference type="PANTHER" id="PTHR11618:SF13">
    <property type="entry name" value="TRANSCRIPTION INITIATION FACTOR IIB"/>
    <property type="match status" value="1"/>
</dbReference>
<dbReference type="SUPFAM" id="SSF47954">
    <property type="entry name" value="Cyclin-like"/>
    <property type="match status" value="2"/>
</dbReference>
<dbReference type="CDD" id="cd00043">
    <property type="entry name" value="CYCLIN_SF"/>
    <property type="match status" value="1"/>
</dbReference>
<evidence type="ECO:0008006" key="4">
    <source>
        <dbReference type="Google" id="ProtNLM"/>
    </source>
</evidence>
<dbReference type="GO" id="GO:0005634">
    <property type="term" value="C:nucleus"/>
    <property type="evidence" value="ECO:0007669"/>
    <property type="project" value="TreeGrafter"/>
</dbReference>
<evidence type="ECO:0000256" key="2">
    <source>
        <dbReference type="ARBA" id="ARBA00023163"/>
    </source>
</evidence>
<proteinExistence type="predicted"/>
<protein>
    <recommendedName>
        <fullName evidence="4">Transcription factor TFIIB cyclin-like domain-containing protein</fullName>
    </recommendedName>
</protein>
<dbReference type="Gene3D" id="1.10.472.170">
    <property type="match status" value="1"/>
</dbReference>
<dbReference type="InterPro" id="IPR000812">
    <property type="entry name" value="TFIIB"/>
</dbReference>